<keyword evidence="2 5" id="KW-0690">Ribosome biogenesis</keyword>
<evidence type="ECO:0000256" key="2">
    <source>
        <dbReference type="ARBA" id="ARBA00022517"/>
    </source>
</evidence>
<dbReference type="Proteomes" id="UP001520878">
    <property type="component" value="Unassembled WGS sequence"/>
</dbReference>
<evidence type="ECO:0000313" key="8">
    <source>
        <dbReference type="Proteomes" id="UP001520878"/>
    </source>
</evidence>
<protein>
    <recommendedName>
        <fullName evidence="5">Dual-action ribosomal maturation protein DarP</fullName>
    </recommendedName>
    <alternativeName>
        <fullName evidence="5">Large ribosomal subunit assembly factor DarP</fullName>
    </alternativeName>
</protein>
<keyword evidence="4 5" id="KW-0694">RNA-binding</keyword>
<evidence type="ECO:0000256" key="3">
    <source>
        <dbReference type="ARBA" id="ARBA00022730"/>
    </source>
</evidence>
<keyword evidence="1 5" id="KW-0963">Cytoplasm</keyword>
<evidence type="ECO:0000313" key="7">
    <source>
        <dbReference type="EMBL" id="MCC2617657.1"/>
    </source>
</evidence>
<dbReference type="PANTHER" id="PTHR38101:SF1">
    <property type="entry name" value="UPF0307 PROTEIN YJGA"/>
    <property type="match status" value="1"/>
</dbReference>
<dbReference type="InterPro" id="IPR006839">
    <property type="entry name" value="DarP"/>
</dbReference>
<gene>
    <name evidence="5" type="primary">darP</name>
    <name evidence="7" type="ORF">LJ739_15495</name>
</gene>
<organism evidence="7 8">
    <name type="scientific">Fluctibacter halophilus</name>
    <dbReference type="NCBI Taxonomy" id="226011"/>
    <lineage>
        <taxon>Bacteria</taxon>
        <taxon>Pseudomonadati</taxon>
        <taxon>Pseudomonadota</taxon>
        <taxon>Gammaproteobacteria</taxon>
        <taxon>Alteromonadales</taxon>
        <taxon>Alteromonadaceae</taxon>
        <taxon>Fluctibacter</taxon>
    </lineage>
</organism>
<evidence type="ECO:0000256" key="4">
    <source>
        <dbReference type="ARBA" id="ARBA00022884"/>
    </source>
</evidence>
<keyword evidence="3 5" id="KW-0699">rRNA-binding</keyword>
<dbReference type="HAMAP" id="MF_00765">
    <property type="entry name" value="DarP"/>
    <property type="match status" value="1"/>
</dbReference>
<comment type="subcellular location">
    <subcellularLocation>
        <location evidence="5">Cytoplasm</location>
    </subcellularLocation>
    <text evidence="5">Associates with late stage pre-50S ribosomal subunits.</text>
</comment>
<comment type="caution">
    <text evidence="7">The sequence shown here is derived from an EMBL/GenBank/DDBJ whole genome shotgun (WGS) entry which is preliminary data.</text>
</comment>
<dbReference type="EMBL" id="JAJEWP010000005">
    <property type="protein sequence ID" value="MCC2617657.1"/>
    <property type="molecule type" value="Genomic_DNA"/>
</dbReference>
<comment type="function">
    <text evidence="5">Member of a network of 50S ribosomal subunit biogenesis factors which assembles along the 30S-50S interface, preventing incorrect 23S rRNA structures from forming. Promotes peptidyl transferase center (PTC) maturation.</text>
</comment>
<dbReference type="PIRSF" id="PIRSF016183">
    <property type="entry name" value="UCP016183"/>
    <property type="match status" value="1"/>
</dbReference>
<comment type="similarity">
    <text evidence="5">Belongs to the DarP family.</text>
</comment>
<dbReference type="RefSeq" id="WP_229161979.1">
    <property type="nucleotide sequence ID" value="NZ_JAJEWP010000005.1"/>
</dbReference>
<feature type="compositionally biased region" description="Acidic residues" evidence="6">
    <location>
        <begin position="1"/>
        <end position="12"/>
    </location>
</feature>
<keyword evidence="8" id="KW-1185">Reference proteome</keyword>
<proteinExistence type="inferred from homology"/>
<dbReference type="InterPro" id="IPR023153">
    <property type="entry name" value="DarP_sf"/>
</dbReference>
<name>A0ABS8GAP1_9ALTE</name>
<dbReference type="SUPFAM" id="SSF158710">
    <property type="entry name" value="PSPTO4464-like"/>
    <property type="match status" value="1"/>
</dbReference>
<dbReference type="PANTHER" id="PTHR38101">
    <property type="entry name" value="UPF0307 PROTEIN YJGA"/>
    <property type="match status" value="1"/>
</dbReference>
<evidence type="ECO:0000256" key="5">
    <source>
        <dbReference type="HAMAP-Rule" id="MF_00765"/>
    </source>
</evidence>
<dbReference type="Gene3D" id="1.10.60.30">
    <property type="entry name" value="PSPTO4464-like domains"/>
    <property type="match status" value="2"/>
</dbReference>
<accession>A0ABS8GAP1</accession>
<evidence type="ECO:0000256" key="1">
    <source>
        <dbReference type="ARBA" id="ARBA00022490"/>
    </source>
</evidence>
<evidence type="ECO:0000256" key="6">
    <source>
        <dbReference type="SAM" id="MobiDB-lite"/>
    </source>
</evidence>
<dbReference type="CDD" id="cd16331">
    <property type="entry name" value="YjgA-like"/>
    <property type="match status" value="1"/>
</dbReference>
<feature type="region of interest" description="Disordered" evidence="6">
    <location>
        <begin position="1"/>
        <end position="22"/>
    </location>
</feature>
<dbReference type="NCBIfam" id="NF003593">
    <property type="entry name" value="PRK05255.1-1"/>
    <property type="match status" value="1"/>
</dbReference>
<reference evidence="7 8" key="1">
    <citation type="submission" date="2021-10" db="EMBL/GenBank/DDBJ databases">
        <title>Draft genome of Aestuariibacter halophilus JC2043.</title>
        <authorList>
            <person name="Emsley S.A."/>
            <person name="Pfannmuller K.M."/>
            <person name="Ushijima B."/>
            <person name="Saw J.H."/>
            <person name="Videau P."/>
        </authorList>
    </citation>
    <scope>NUCLEOTIDE SEQUENCE [LARGE SCALE GENOMIC DNA]</scope>
    <source>
        <strain evidence="7 8">JC2043</strain>
    </source>
</reference>
<dbReference type="Pfam" id="PF04751">
    <property type="entry name" value="DarP"/>
    <property type="match status" value="1"/>
</dbReference>
<sequence length="172" mass="19860">MTDSDFDIDQDDPDYKSKTQLKQESAALQKLGEKLVNLGQASLDKMPMDSELEEAVQLARRINRKKEGFRRQIQFIGKLLRARETAPLERALHELEAGHRQATQHFHKLEQWRDQLLTQGDSAVQALLEQHPELDRQKLRQLVRQASKQAAENKPPKAARELFQYLKEALPA</sequence>